<accession>A0A7J3UXF0</accession>
<dbReference type="Gene3D" id="3.40.1280.10">
    <property type="match status" value="1"/>
</dbReference>
<evidence type="ECO:0000313" key="1">
    <source>
        <dbReference type="EMBL" id="HHI48558.1"/>
    </source>
</evidence>
<dbReference type="AlphaFoldDB" id="A0A7J3UXF0"/>
<protein>
    <recommendedName>
        <fullName evidence="2">RNA-binding protein</fullName>
    </recommendedName>
</protein>
<dbReference type="InterPro" id="IPR012340">
    <property type="entry name" value="NA-bd_OB-fold"/>
</dbReference>
<evidence type="ECO:0008006" key="2">
    <source>
        <dbReference type="Google" id="ProtNLM"/>
    </source>
</evidence>
<dbReference type="InterPro" id="IPR003750">
    <property type="entry name" value="Put_MeTrfase-C9orf114-like"/>
</dbReference>
<dbReference type="SUPFAM" id="SSF50249">
    <property type="entry name" value="Nucleic acid-binding proteins"/>
    <property type="match status" value="1"/>
</dbReference>
<gene>
    <name evidence="1" type="ORF">ENL91_00110</name>
</gene>
<proteinExistence type="predicted"/>
<dbReference type="CDD" id="cd18086">
    <property type="entry name" value="HsC9orf114-like"/>
    <property type="match status" value="1"/>
</dbReference>
<dbReference type="EMBL" id="DRVT01000003">
    <property type="protein sequence ID" value="HHI48558.1"/>
    <property type="molecule type" value="Genomic_DNA"/>
</dbReference>
<dbReference type="InterPro" id="IPR029028">
    <property type="entry name" value="Alpha/beta_knot_MTases"/>
</dbReference>
<dbReference type="SUPFAM" id="SSF75217">
    <property type="entry name" value="alpha/beta knot"/>
    <property type="match status" value="1"/>
</dbReference>
<comment type="caution">
    <text evidence="1">The sequence shown here is derived from an EMBL/GenBank/DDBJ whole genome shotgun (WGS) entry which is preliminary data.</text>
</comment>
<dbReference type="Gene3D" id="2.40.50.140">
    <property type="entry name" value="Nucleic acid-binding proteins"/>
    <property type="match status" value="1"/>
</dbReference>
<dbReference type="PANTHER" id="PTHR12150">
    <property type="entry name" value="CLASS IV SAM-BINDING METHYLTRANSFERASE-RELATED"/>
    <property type="match status" value="1"/>
</dbReference>
<dbReference type="InterPro" id="IPR029026">
    <property type="entry name" value="tRNA_m1G_MTases_N"/>
</dbReference>
<sequence>MGMERRINPITVFFPSSILSDVPSLSEKTFKVGQIARAASIFRVEKLVIYPDGSKWRQDARLIHSLLSYAETPQYLRKILFPISPQLRFAGLIPPLRTPHHPLESSDVDYREGIVLESGAKGSLIDIGLREPVRCRIPMPRNSRVTMRREGGAWVPVPRDSVPLYWGYAVQIEQRPLREILSERHSGVIIATSRLGTPVSQVAGRISRAFSDRRSISLIFGSPREGLHEILAREGASLEDLVDMTINLAPDQGTATIRTEEAIMIALALIDFIGGSAGPTESKDKPDNL</sequence>
<reference evidence="1" key="1">
    <citation type="journal article" date="2020" name="mSystems">
        <title>Genome- and Community-Level Interaction Insights into Carbon Utilization and Element Cycling Functions of Hydrothermarchaeota in Hydrothermal Sediment.</title>
        <authorList>
            <person name="Zhou Z."/>
            <person name="Liu Y."/>
            <person name="Xu W."/>
            <person name="Pan J."/>
            <person name="Luo Z.H."/>
            <person name="Li M."/>
        </authorList>
    </citation>
    <scope>NUCLEOTIDE SEQUENCE [LARGE SCALE GENOMIC DNA]</scope>
    <source>
        <strain evidence="1">SpSt-1038</strain>
    </source>
</reference>
<name>A0A7J3UXF0_9CREN</name>
<organism evidence="1">
    <name type="scientific">Candidatus Methanosuratincola petrocarbonis</name>
    <name type="common">ex Vanwonterghem et al. 2016</name>
    <dbReference type="NCBI Taxonomy" id="1867261"/>
    <lineage>
        <taxon>Archaea</taxon>
        <taxon>Thermoproteota</taxon>
        <taxon>Methanosuratincolia</taxon>
        <taxon>Candidatus Methanomethylicales</taxon>
        <taxon>Candidatus Methanomethylicaceae</taxon>
        <taxon>Candidatus Methanosuratincola (ex Vanwonterghem et al. 2016)</taxon>
    </lineage>
</organism>
<dbReference type="Pfam" id="PF02598">
    <property type="entry name" value="Methyltrn_RNA_3"/>
    <property type="match status" value="1"/>
</dbReference>
<dbReference type="PANTHER" id="PTHR12150:SF13">
    <property type="entry name" value="METHYLTRANSFERASE C9ORF114-RELATED"/>
    <property type="match status" value="1"/>
</dbReference>